<feature type="compositionally biased region" description="Basic residues" evidence="1">
    <location>
        <begin position="1"/>
        <end position="18"/>
    </location>
</feature>
<dbReference type="SMART" id="SM00581">
    <property type="entry name" value="PSP"/>
    <property type="match status" value="1"/>
</dbReference>
<sequence>MARKSKQRSKGKSLHNKKTSFDKENIAKALEERIANEKVSTDSAVNYDDTKDTELKDTYKDLFARFEVRNKDSKVDKNLSEVIESENLINEENEEDNVKDEFEADISKRKIRKLSKPTLAGLKTSVPYPQVIEWYDCDALNPYFLASIKSSKNIVPVPDHWQTKKEYLSGRSMLGKKPFELPELIKQTGIEEMRNTLPGKQETDESLKELSRARMQPKLGSLDLDYKKLHDVFFKLGADWKPELLLGFGDLYYERRNLQNEEQWKNLKKSKEPGLISDELRKALNIQEGQLPPWCIKMNKIGLPPNYPNFKIAGINWDITNFKNNRYGSIAKTAHSKRLKKRRSNVFGALFSAKGSESENILDVETPQPDVDTNGNKNEKIENIEEYGNALEPIQQTPSAPLETTNKEDDKKQQLYTVLMKSSDTNADKKSISDLKYEIPGKQNNNEEKHKLESKDHYILEGNKEEQLEEFRF</sequence>
<evidence type="ECO:0000313" key="4">
    <source>
        <dbReference type="Proteomes" id="UP000000267"/>
    </source>
</evidence>
<dbReference type="OrthoDB" id="10260794at2759"/>
<dbReference type="GO" id="GO:0071004">
    <property type="term" value="C:U2-type prespliceosome"/>
    <property type="evidence" value="ECO:0007669"/>
    <property type="project" value="EnsemblFungi"/>
</dbReference>
<dbReference type="Pfam" id="PF04037">
    <property type="entry name" value="DUF382"/>
    <property type="match status" value="1"/>
</dbReference>
<name>A7TIF6_VANPO</name>
<reference evidence="3 4" key="1">
    <citation type="journal article" date="2007" name="Proc. Natl. Acad. Sci. U.S.A.">
        <title>Independent sorting-out of thousands of duplicated gene pairs in two yeast species descended from a whole-genome duplication.</title>
        <authorList>
            <person name="Scannell D.R."/>
            <person name="Frank A.C."/>
            <person name="Conant G.C."/>
            <person name="Byrne K.P."/>
            <person name="Woolfit M."/>
            <person name="Wolfe K.H."/>
        </authorList>
    </citation>
    <scope>NUCLEOTIDE SEQUENCE [LARGE SCALE GENOMIC DNA]</scope>
    <source>
        <strain evidence="4">ATCC 22028 / DSM 70294 / BCRC 21397 / CBS 2163 / NBRC 10782 / NRRL Y-8283 / UCD 57-17</strain>
    </source>
</reference>
<protein>
    <recommendedName>
        <fullName evidence="2">PSP proline-rich domain-containing protein</fullName>
    </recommendedName>
</protein>
<dbReference type="PANTHER" id="PTHR12785:SF6">
    <property type="entry name" value="SPLICING FACTOR 3B SUBUNIT 2"/>
    <property type="match status" value="1"/>
</dbReference>
<dbReference type="GeneID" id="5546150"/>
<dbReference type="GO" id="GO:0000245">
    <property type="term" value="P:spliceosomal complex assembly"/>
    <property type="evidence" value="ECO:0007669"/>
    <property type="project" value="EnsemblFungi"/>
</dbReference>
<dbReference type="GO" id="GO:0000974">
    <property type="term" value="C:Prp19 complex"/>
    <property type="evidence" value="ECO:0007669"/>
    <property type="project" value="EnsemblFungi"/>
</dbReference>
<dbReference type="FunCoup" id="A7TIF6">
    <property type="interactions" value="255"/>
</dbReference>
<dbReference type="KEGG" id="vpo:Kpol_1010p8"/>
<dbReference type="Proteomes" id="UP000000267">
    <property type="component" value="Unassembled WGS sequence"/>
</dbReference>
<dbReference type="RefSeq" id="XP_001645752.1">
    <property type="nucleotide sequence ID" value="XM_001645702.1"/>
</dbReference>
<feature type="region of interest" description="Disordered" evidence="1">
    <location>
        <begin position="420"/>
        <end position="460"/>
    </location>
</feature>
<accession>A7TIF6</accession>
<dbReference type="EMBL" id="DS480396">
    <property type="protein sequence ID" value="EDO17894.1"/>
    <property type="molecule type" value="Genomic_DNA"/>
</dbReference>
<dbReference type="AlphaFoldDB" id="A7TIF6"/>
<feature type="region of interest" description="Disordered" evidence="1">
    <location>
        <begin position="1"/>
        <end position="23"/>
    </location>
</feature>
<evidence type="ECO:0000259" key="2">
    <source>
        <dbReference type="SMART" id="SM00581"/>
    </source>
</evidence>
<dbReference type="eggNOG" id="KOG2330">
    <property type="taxonomic scope" value="Eukaryota"/>
</dbReference>
<dbReference type="InterPro" id="IPR006568">
    <property type="entry name" value="PSP_pro-rich"/>
</dbReference>
<proteinExistence type="predicted"/>
<dbReference type="GO" id="GO:0005686">
    <property type="term" value="C:U2 snRNP"/>
    <property type="evidence" value="ECO:0007669"/>
    <property type="project" value="EnsemblFungi"/>
</dbReference>
<dbReference type="HOGENOM" id="CLU_014435_2_1_1"/>
<dbReference type="InterPro" id="IPR007180">
    <property type="entry name" value="DUF382"/>
</dbReference>
<evidence type="ECO:0000313" key="3">
    <source>
        <dbReference type="EMBL" id="EDO17894.1"/>
    </source>
</evidence>
<dbReference type="InParanoid" id="A7TIF6"/>
<organism evidence="4">
    <name type="scientific">Vanderwaltozyma polyspora (strain ATCC 22028 / DSM 70294 / BCRC 21397 / CBS 2163 / NBRC 10782 / NRRL Y-8283 / UCD 57-17)</name>
    <name type="common">Kluyveromyces polysporus</name>
    <dbReference type="NCBI Taxonomy" id="436907"/>
    <lineage>
        <taxon>Eukaryota</taxon>
        <taxon>Fungi</taxon>
        <taxon>Dikarya</taxon>
        <taxon>Ascomycota</taxon>
        <taxon>Saccharomycotina</taxon>
        <taxon>Saccharomycetes</taxon>
        <taxon>Saccharomycetales</taxon>
        <taxon>Saccharomycetaceae</taxon>
        <taxon>Vanderwaltozyma</taxon>
    </lineage>
</organism>
<dbReference type="PANTHER" id="PTHR12785">
    <property type="entry name" value="SPLICING FACTOR 3B"/>
    <property type="match status" value="1"/>
</dbReference>
<evidence type="ECO:0000256" key="1">
    <source>
        <dbReference type="SAM" id="MobiDB-lite"/>
    </source>
</evidence>
<feature type="compositionally biased region" description="Basic and acidic residues" evidence="1">
    <location>
        <begin position="426"/>
        <end position="460"/>
    </location>
</feature>
<feature type="domain" description="PSP proline-rich" evidence="2">
    <location>
        <begin position="268"/>
        <end position="321"/>
    </location>
</feature>
<dbReference type="PhylomeDB" id="A7TIF6"/>
<keyword evidence="4" id="KW-1185">Reference proteome</keyword>
<dbReference type="InterPro" id="IPR052584">
    <property type="entry name" value="U2_snRNP_Complex_Component"/>
</dbReference>
<dbReference type="STRING" id="436907.A7TIF6"/>
<gene>
    <name evidence="3" type="ORF">Kpol_1010p8</name>
</gene>
<dbReference type="Pfam" id="PF04046">
    <property type="entry name" value="PSP"/>
    <property type="match status" value="1"/>
</dbReference>